<evidence type="ECO:0000313" key="1">
    <source>
        <dbReference type="EMBL" id="ODN01917.1"/>
    </source>
</evidence>
<dbReference type="InterPro" id="IPR039169">
    <property type="entry name" value="Abitram"/>
</dbReference>
<gene>
    <name evidence="1" type="ORF">Ocin01_04760</name>
</gene>
<organism evidence="1 2">
    <name type="scientific">Orchesella cincta</name>
    <name type="common">Springtail</name>
    <name type="synonym">Podura cincta</name>
    <dbReference type="NCBI Taxonomy" id="48709"/>
    <lineage>
        <taxon>Eukaryota</taxon>
        <taxon>Metazoa</taxon>
        <taxon>Ecdysozoa</taxon>
        <taxon>Arthropoda</taxon>
        <taxon>Hexapoda</taxon>
        <taxon>Collembola</taxon>
        <taxon>Entomobryomorpha</taxon>
        <taxon>Entomobryoidea</taxon>
        <taxon>Orchesellidae</taxon>
        <taxon>Orchesellinae</taxon>
        <taxon>Orchesella</taxon>
    </lineage>
</organism>
<dbReference type="GO" id="GO:0051489">
    <property type="term" value="P:regulation of filopodium assembly"/>
    <property type="evidence" value="ECO:0007669"/>
    <property type="project" value="TreeGrafter"/>
</dbReference>
<dbReference type="GO" id="GO:0051015">
    <property type="term" value="F:actin filament binding"/>
    <property type="evidence" value="ECO:0007669"/>
    <property type="project" value="TreeGrafter"/>
</dbReference>
<name>A0A1D2N9K9_ORCCI</name>
<keyword evidence="2" id="KW-1185">Reference proteome</keyword>
<dbReference type="GO" id="GO:0030425">
    <property type="term" value="C:dendrite"/>
    <property type="evidence" value="ECO:0007669"/>
    <property type="project" value="TreeGrafter"/>
</dbReference>
<protein>
    <submittedName>
        <fullName evidence="1">Protein Simiate</fullName>
    </submittedName>
</protein>
<sequence length="178" mass="20235">MENIQGIEDDYLSQVTASDTLTERSLTRLYFIEPNGGGHYMLLKDSNKICLLTLAPSHPIITNDLIVSAINYQANDNFNCMNNKVCGYSKAGAQFLTDCSILCSIKCEGREEPFIVRSNLSVKWTEKNEDIVKQPSLLKDAERGYIAIVFPELSEYDNDLRRWLTEEQYLACLLSQSY</sequence>
<dbReference type="EMBL" id="LJIJ01000134">
    <property type="protein sequence ID" value="ODN01917.1"/>
    <property type="molecule type" value="Genomic_DNA"/>
</dbReference>
<dbReference type="PANTHER" id="PTHR13651">
    <property type="entry name" value="PROTEIN ABITRAM"/>
    <property type="match status" value="1"/>
</dbReference>
<dbReference type="GO" id="GO:0048813">
    <property type="term" value="P:dendrite morphogenesis"/>
    <property type="evidence" value="ECO:0007669"/>
    <property type="project" value="TreeGrafter"/>
</dbReference>
<dbReference type="GO" id="GO:0030027">
    <property type="term" value="C:lamellipodium"/>
    <property type="evidence" value="ECO:0007669"/>
    <property type="project" value="TreeGrafter"/>
</dbReference>
<dbReference type="GO" id="GO:0030833">
    <property type="term" value="P:regulation of actin filament polymerization"/>
    <property type="evidence" value="ECO:0007669"/>
    <property type="project" value="TreeGrafter"/>
</dbReference>
<dbReference type="STRING" id="48709.A0A1D2N9K9"/>
<dbReference type="GO" id="GO:0005634">
    <property type="term" value="C:nucleus"/>
    <property type="evidence" value="ECO:0007669"/>
    <property type="project" value="TreeGrafter"/>
</dbReference>
<comment type="caution">
    <text evidence="1">The sequence shown here is derived from an EMBL/GenBank/DDBJ whole genome shotgun (WGS) entry which is preliminary data.</text>
</comment>
<dbReference type="AlphaFoldDB" id="A0A1D2N9K9"/>
<accession>A0A1D2N9K9</accession>
<dbReference type="PANTHER" id="PTHR13651:SF0">
    <property type="entry name" value="PROTEIN ABITRAM"/>
    <property type="match status" value="1"/>
</dbReference>
<dbReference type="GO" id="GO:0003785">
    <property type="term" value="F:actin monomer binding"/>
    <property type="evidence" value="ECO:0007669"/>
    <property type="project" value="TreeGrafter"/>
</dbReference>
<dbReference type="OMA" id="CIVHCED"/>
<dbReference type="Proteomes" id="UP000094527">
    <property type="component" value="Unassembled WGS sequence"/>
</dbReference>
<dbReference type="OrthoDB" id="48130at2759"/>
<proteinExistence type="predicted"/>
<evidence type="ECO:0000313" key="2">
    <source>
        <dbReference type="Proteomes" id="UP000094527"/>
    </source>
</evidence>
<reference evidence="1 2" key="1">
    <citation type="journal article" date="2016" name="Genome Biol. Evol.">
        <title>Gene Family Evolution Reflects Adaptation to Soil Environmental Stressors in the Genome of the Collembolan Orchesella cincta.</title>
        <authorList>
            <person name="Faddeeva-Vakhrusheva A."/>
            <person name="Derks M.F."/>
            <person name="Anvar S.Y."/>
            <person name="Agamennone V."/>
            <person name="Suring W."/>
            <person name="Smit S."/>
            <person name="van Straalen N.M."/>
            <person name="Roelofs D."/>
        </authorList>
    </citation>
    <scope>NUCLEOTIDE SEQUENCE [LARGE SCALE GENOMIC DNA]</scope>
    <source>
        <tissue evidence="1">Mixed pool</tissue>
    </source>
</reference>
<dbReference type="GO" id="GO:0032433">
    <property type="term" value="C:filopodium tip"/>
    <property type="evidence" value="ECO:0007669"/>
    <property type="project" value="TreeGrafter"/>
</dbReference>